<keyword evidence="2" id="KW-0645">Protease</keyword>
<accession>A0ABP0PTK4</accession>
<dbReference type="Proteomes" id="UP001642464">
    <property type="component" value="Unassembled WGS sequence"/>
</dbReference>
<keyword evidence="2" id="KW-0378">Hydrolase</keyword>
<feature type="compositionally biased region" description="Basic and acidic residues" evidence="1">
    <location>
        <begin position="211"/>
        <end position="225"/>
    </location>
</feature>
<feature type="compositionally biased region" description="Basic and acidic residues" evidence="1">
    <location>
        <begin position="348"/>
        <end position="357"/>
    </location>
</feature>
<proteinExistence type="predicted"/>
<evidence type="ECO:0000256" key="1">
    <source>
        <dbReference type="SAM" id="MobiDB-lite"/>
    </source>
</evidence>
<organism evidence="2 3">
    <name type="scientific">Durusdinium trenchii</name>
    <dbReference type="NCBI Taxonomy" id="1381693"/>
    <lineage>
        <taxon>Eukaryota</taxon>
        <taxon>Sar</taxon>
        <taxon>Alveolata</taxon>
        <taxon>Dinophyceae</taxon>
        <taxon>Suessiales</taxon>
        <taxon>Symbiodiniaceae</taxon>
        <taxon>Durusdinium</taxon>
    </lineage>
</organism>
<keyword evidence="2" id="KW-0482">Metalloprotease</keyword>
<evidence type="ECO:0000313" key="3">
    <source>
        <dbReference type="Proteomes" id="UP001642464"/>
    </source>
</evidence>
<keyword evidence="3" id="KW-1185">Reference proteome</keyword>
<feature type="compositionally biased region" description="Basic and acidic residues" evidence="1">
    <location>
        <begin position="234"/>
        <end position="261"/>
    </location>
</feature>
<dbReference type="GO" id="GO:0008237">
    <property type="term" value="F:metallopeptidase activity"/>
    <property type="evidence" value="ECO:0007669"/>
    <property type="project" value="UniProtKB-KW"/>
</dbReference>
<evidence type="ECO:0000313" key="2">
    <source>
        <dbReference type="EMBL" id="CAK9078918.1"/>
    </source>
</evidence>
<feature type="compositionally biased region" description="Low complexity" evidence="1">
    <location>
        <begin position="377"/>
        <end position="410"/>
    </location>
</feature>
<sequence>MSQQASVTDWQSPSIPPTIRRPWRVYEEYLEDKVAEAASQSVEVTAETREQISAIQAKGAKMAFMVLPDAVQRTYTEVAITELAAFVHWRKSQVALQEKGEIPPATEFEGGWDLLNIEEKSEWLPENPQAFLAADAQWVALLAEHPLREPGAKPSVPIKGEASKSAPVKQQAVVKKELKQDPPAKVQKQEAPKEKAVVKQEPTKPKNGTEAPKKAVVKQEPKQSEPAKTAPKQEAPKGKAKQTEKQEAPKEKASIKQEPKSKVPVPAAGPDKVEKEAPKENAQAVKHESTESVKESKRKEKPKARENSKAKPGKPKAQPKAPKAKAKVIKAAPKTSLEQRLKKKSARQNREAEDDHLMALVPRSEDEPEEAPEPDVAEQAPLQAADPGAPAPRGRAPRAARAPRAPRARPFPSSEGISADLWEWFGSGDCDIGLDGRLTGSLRAIVPVCLENPRVMPLDGSTAASERANAARTEAVAANLFPEALEDRCDKAFHQKCHDPCARALAQRPFAVRYFGHPDDQWSEAEWDGVDVAHELQFHKGDLPKQRKSRSSLQSDQIIFFAVNVWIVRVDLFRFCAQCTLDLAQMRQLKLQVEEFCWVQAAGETMPWPAQVLRIDFSSLADPKPYWAEH</sequence>
<feature type="compositionally biased region" description="Basic and acidic residues" evidence="1">
    <location>
        <begin position="174"/>
        <end position="204"/>
    </location>
</feature>
<comment type="caution">
    <text evidence="2">The sequence shown here is derived from an EMBL/GenBank/DDBJ whole genome shotgun (WGS) entry which is preliminary data.</text>
</comment>
<name>A0ABP0PTK4_9DINO</name>
<gene>
    <name evidence="2" type="ORF">SCF082_LOCUS37676</name>
</gene>
<reference evidence="2 3" key="1">
    <citation type="submission" date="2024-02" db="EMBL/GenBank/DDBJ databases">
        <authorList>
            <person name="Chen Y."/>
            <person name="Shah S."/>
            <person name="Dougan E. K."/>
            <person name="Thang M."/>
            <person name="Chan C."/>
        </authorList>
    </citation>
    <scope>NUCLEOTIDE SEQUENCE [LARGE SCALE GENOMIC DNA]</scope>
</reference>
<protein>
    <submittedName>
        <fullName evidence="2">Zinc metalloprotease ZmpB</fullName>
    </submittedName>
</protein>
<feature type="region of interest" description="Disordered" evidence="1">
    <location>
        <begin position="149"/>
        <end position="413"/>
    </location>
</feature>
<feature type="compositionally biased region" description="Acidic residues" evidence="1">
    <location>
        <begin position="366"/>
        <end position="376"/>
    </location>
</feature>
<feature type="compositionally biased region" description="Basic and acidic residues" evidence="1">
    <location>
        <begin position="271"/>
        <end position="309"/>
    </location>
</feature>
<dbReference type="EMBL" id="CAXAMM010038562">
    <property type="protein sequence ID" value="CAK9078918.1"/>
    <property type="molecule type" value="Genomic_DNA"/>
</dbReference>